<evidence type="ECO:0000313" key="2">
    <source>
        <dbReference type="EMBL" id="BBA29409.1"/>
    </source>
</evidence>
<keyword evidence="1" id="KW-0732">Signal</keyword>
<protein>
    <submittedName>
        <fullName evidence="2">Uncharacterized protein</fullName>
    </submittedName>
</protein>
<feature type="signal peptide" evidence="1">
    <location>
        <begin position="1"/>
        <end position="21"/>
    </location>
</feature>
<evidence type="ECO:0000256" key="1">
    <source>
        <dbReference type="SAM" id="SignalP"/>
    </source>
</evidence>
<organism evidence="2 3">
    <name type="scientific">Prevotella melaninogenica</name>
    <dbReference type="NCBI Taxonomy" id="28132"/>
    <lineage>
        <taxon>Bacteria</taxon>
        <taxon>Pseudomonadati</taxon>
        <taxon>Bacteroidota</taxon>
        <taxon>Bacteroidia</taxon>
        <taxon>Bacteroidales</taxon>
        <taxon>Prevotellaceae</taxon>
        <taxon>Prevotella</taxon>
    </lineage>
</organism>
<evidence type="ECO:0000313" key="3">
    <source>
        <dbReference type="Proteomes" id="UP000267517"/>
    </source>
</evidence>
<reference evidence="2 3" key="1">
    <citation type="submission" date="2017-05" db="EMBL/GenBank/DDBJ databases">
        <title>whole genome sequence of Prevotella melaninogenica GAI 07411.</title>
        <authorList>
            <person name="Kondo Y."/>
            <person name="Hoshino T."/>
        </authorList>
    </citation>
    <scope>NUCLEOTIDE SEQUENCE [LARGE SCALE GENOMIC DNA]</scope>
    <source>
        <strain evidence="2 3">GAI 07411</strain>
    </source>
</reference>
<proteinExistence type="predicted"/>
<name>A0A250KI94_9BACT</name>
<dbReference type="RefSeq" id="WP_120174514.1">
    <property type="nucleotide sequence ID" value="NZ_AP018049.1"/>
</dbReference>
<feature type="chain" id="PRO_5012738650" evidence="1">
    <location>
        <begin position="22"/>
        <end position="164"/>
    </location>
</feature>
<dbReference type="AlphaFoldDB" id="A0A250KI94"/>
<sequence>MKQKIVLTIMAMLAFSTNMSAQSNLSTTKTETSPSKTGKIAQNNDSIFKAHLVNDEFQVWMDIDFYHNNITVPRQEIFGEVPGYFGAVRDTRKWIISDAAIKGKKALLTIINDYGSEDLKAELKHNSDGTYTLSRLSGSTMKIVVDNKWVKIPKDITFYIKQKK</sequence>
<dbReference type="OrthoDB" id="1086519at2"/>
<accession>A0A250KI94</accession>
<dbReference type="Proteomes" id="UP000267517">
    <property type="component" value="Chromosome I"/>
</dbReference>
<dbReference type="EMBL" id="AP018049">
    <property type="protein sequence ID" value="BBA29409.1"/>
    <property type="molecule type" value="Genomic_DNA"/>
</dbReference>
<gene>
    <name evidence="2" type="ORF">PMEL1_01344</name>
</gene>